<gene>
    <name evidence="1" type="ORF">MTR67_023840</name>
</gene>
<dbReference type="AlphaFoldDB" id="A0AAF0QXB2"/>
<keyword evidence="2" id="KW-1185">Reference proteome</keyword>
<organism evidence="1 2">
    <name type="scientific">Solanum verrucosum</name>
    <dbReference type="NCBI Taxonomy" id="315347"/>
    <lineage>
        <taxon>Eukaryota</taxon>
        <taxon>Viridiplantae</taxon>
        <taxon>Streptophyta</taxon>
        <taxon>Embryophyta</taxon>
        <taxon>Tracheophyta</taxon>
        <taxon>Spermatophyta</taxon>
        <taxon>Magnoliopsida</taxon>
        <taxon>eudicotyledons</taxon>
        <taxon>Gunneridae</taxon>
        <taxon>Pentapetalae</taxon>
        <taxon>asterids</taxon>
        <taxon>lamiids</taxon>
        <taxon>Solanales</taxon>
        <taxon>Solanaceae</taxon>
        <taxon>Solanoideae</taxon>
        <taxon>Solaneae</taxon>
        <taxon>Solanum</taxon>
    </lineage>
</organism>
<name>A0AAF0QXB2_SOLVR</name>
<proteinExistence type="predicted"/>
<dbReference type="Proteomes" id="UP001234989">
    <property type="component" value="Chromosome 5"/>
</dbReference>
<evidence type="ECO:0000313" key="1">
    <source>
        <dbReference type="EMBL" id="WMV30455.1"/>
    </source>
</evidence>
<evidence type="ECO:0008006" key="3">
    <source>
        <dbReference type="Google" id="ProtNLM"/>
    </source>
</evidence>
<sequence length="71" mass="8224">MNPPDFTGSSVTEDSKNFMEDLQKVFEVMHVTDVERVELAAYQLKGVARIWYDQWKKSRAEGALIVSWVVF</sequence>
<protein>
    <recommendedName>
        <fullName evidence="3">Gag-pol polyprotein</fullName>
    </recommendedName>
</protein>
<accession>A0AAF0QXB2</accession>
<evidence type="ECO:0000313" key="2">
    <source>
        <dbReference type="Proteomes" id="UP001234989"/>
    </source>
</evidence>
<reference evidence="1" key="1">
    <citation type="submission" date="2023-08" db="EMBL/GenBank/DDBJ databases">
        <title>A de novo genome assembly of Solanum verrucosum Schlechtendal, a Mexican diploid species geographically isolated from the other diploid A-genome species in potato relatives.</title>
        <authorList>
            <person name="Hosaka K."/>
        </authorList>
    </citation>
    <scope>NUCLEOTIDE SEQUENCE</scope>
    <source>
        <tissue evidence="1">Young leaves</tissue>
    </source>
</reference>
<dbReference type="EMBL" id="CP133616">
    <property type="protein sequence ID" value="WMV30455.1"/>
    <property type="molecule type" value="Genomic_DNA"/>
</dbReference>